<evidence type="ECO:0000313" key="2">
    <source>
        <dbReference type="EMBL" id="KIK90534.1"/>
    </source>
</evidence>
<accession>A0A0D0DWN5</accession>
<proteinExistence type="predicted"/>
<name>A0A0D0DWN5_9AGAM</name>
<protein>
    <submittedName>
        <fullName evidence="2">Uncharacterized protein</fullName>
    </submittedName>
</protein>
<dbReference type="AlphaFoldDB" id="A0A0D0DWN5"/>
<dbReference type="InParanoid" id="A0A0D0DWN5"/>
<dbReference type="EMBL" id="KN825505">
    <property type="protein sequence ID" value="KIK90534.1"/>
    <property type="molecule type" value="Genomic_DNA"/>
</dbReference>
<gene>
    <name evidence="2" type="ORF">PAXRUDRAFT_14296</name>
</gene>
<reference evidence="2 3" key="1">
    <citation type="submission" date="2014-04" db="EMBL/GenBank/DDBJ databases">
        <authorList>
            <consortium name="DOE Joint Genome Institute"/>
            <person name="Kuo A."/>
            <person name="Kohler A."/>
            <person name="Jargeat P."/>
            <person name="Nagy L.G."/>
            <person name="Floudas D."/>
            <person name="Copeland A."/>
            <person name="Barry K.W."/>
            <person name="Cichocki N."/>
            <person name="Veneault-Fourrey C."/>
            <person name="LaButti K."/>
            <person name="Lindquist E.A."/>
            <person name="Lipzen A."/>
            <person name="Lundell T."/>
            <person name="Morin E."/>
            <person name="Murat C."/>
            <person name="Sun H."/>
            <person name="Tunlid A."/>
            <person name="Henrissat B."/>
            <person name="Grigoriev I.V."/>
            <person name="Hibbett D.S."/>
            <person name="Martin F."/>
            <person name="Nordberg H.P."/>
            <person name="Cantor M.N."/>
            <person name="Hua S.X."/>
        </authorList>
    </citation>
    <scope>NUCLEOTIDE SEQUENCE [LARGE SCALE GENOMIC DNA]</scope>
    <source>
        <strain evidence="2 3">Ve08.2h10</strain>
    </source>
</reference>
<keyword evidence="3" id="KW-1185">Reference proteome</keyword>
<evidence type="ECO:0000313" key="3">
    <source>
        <dbReference type="Proteomes" id="UP000054538"/>
    </source>
</evidence>
<sequence length="117" mass="13138">MSDSFIESSSEDESLAIKWALMSEAEGMPPKMQEDVKGEEEGNSTEVDDEREGADVDVVAESGQRVPARFSKEELTIMMNAKPQWMSARWAVRKKILETVYGQLYKLDACKGLDNET</sequence>
<reference evidence="3" key="2">
    <citation type="submission" date="2015-01" db="EMBL/GenBank/DDBJ databases">
        <title>Evolutionary Origins and Diversification of the Mycorrhizal Mutualists.</title>
        <authorList>
            <consortium name="DOE Joint Genome Institute"/>
            <consortium name="Mycorrhizal Genomics Consortium"/>
            <person name="Kohler A."/>
            <person name="Kuo A."/>
            <person name="Nagy L.G."/>
            <person name="Floudas D."/>
            <person name="Copeland A."/>
            <person name="Barry K.W."/>
            <person name="Cichocki N."/>
            <person name="Veneault-Fourrey C."/>
            <person name="LaButti K."/>
            <person name="Lindquist E.A."/>
            <person name="Lipzen A."/>
            <person name="Lundell T."/>
            <person name="Morin E."/>
            <person name="Murat C."/>
            <person name="Riley R."/>
            <person name="Ohm R."/>
            <person name="Sun H."/>
            <person name="Tunlid A."/>
            <person name="Henrissat B."/>
            <person name="Grigoriev I.V."/>
            <person name="Hibbett D.S."/>
            <person name="Martin F."/>
        </authorList>
    </citation>
    <scope>NUCLEOTIDE SEQUENCE [LARGE SCALE GENOMIC DNA]</scope>
    <source>
        <strain evidence="3">Ve08.2h10</strain>
    </source>
</reference>
<feature type="compositionally biased region" description="Acidic residues" evidence="1">
    <location>
        <begin position="41"/>
        <end position="52"/>
    </location>
</feature>
<evidence type="ECO:0000256" key="1">
    <source>
        <dbReference type="SAM" id="MobiDB-lite"/>
    </source>
</evidence>
<dbReference type="HOGENOM" id="CLU_139892_0_0_1"/>
<dbReference type="Proteomes" id="UP000054538">
    <property type="component" value="Unassembled WGS sequence"/>
</dbReference>
<organism evidence="2 3">
    <name type="scientific">Paxillus rubicundulus Ve08.2h10</name>
    <dbReference type="NCBI Taxonomy" id="930991"/>
    <lineage>
        <taxon>Eukaryota</taxon>
        <taxon>Fungi</taxon>
        <taxon>Dikarya</taxon>
        <taxon>Basidiomycota</taxon>
        <taxon>Agaricomycotina</taxon>
        <taxon>Agaricomycetes</taxon>
        <taxon>Agaricomycetidae</taxon>
        <taxon>Boletales</taxon>
        <taxon>Paxilineae</taxon>
        <taxon>Paxillaceae</taxon>
        <taxon>Paxillus</taxon>
    </lineage>
</organism>
<feature type="region of interest" description="Disordered" evidence="1">
    <location>
        <begin position="24"/>
        <end position="53"/>
    </location>
</feature>